<gene>
    <name evidence="8" type="ORF">NHX12_009875</name>
</gene>
<evidence type="ECO:0000256" key="6">
    <source>
        <dbReference type="ARBA" id="ARBA00023201"/>
    </source>
</evidence>
<keyword evidence="9" id="KW-1185">Reference proteome</keyword>
<keyword evidence="4" id="KW-1133">Transmembrane helix</keyword>
<sequence>MVAVAVEQWNLHKRIALRVLLIVGVRPALNTATTAMMVPIVLAVLEQLNGTLDSRDRTQAPKSPASRPAGEPPSDPQEKSGSLPSLSTLISSDHGGVAA</sequence>
<dbReference type="EMBL" id="JANIIK010000115">
    <property type="protein sequence ID" value="KAJ3589027.1"/>
    <property type="molecule type" value="Genomic_DNA"/>
</dbReference>
<comment type="similarity">
    <text evidence="2">Belongs to the SLC13A/DASS transporter (TC 2.A.47) family. NADC subfamily.</text>
</comment>
<keyword evidence="6" id="KW-0915">Sodium</keyword>
<organism evidence="8 9">
    <name type="scientific">Muraenolepis orangiensis</name>
    <name type="common">Patagonian moray cod</name>
    <dbReference type="NCBI Taxonomy" id="630683"/>
    <lineage>
        <taxon>Eukaryota</taxon>
        <taxon>Metazoa</taxon>
        <taxon>Chordata</taxon>
        <taxon>Craniata</taxon>
        <taxon>Vertebrata</taxon>
        <taxon>Euteleostomi</taxon>
        <taxon>Actinopterygii</taxon>
        <taxon>Neopterygii</taxon>
        <taxon>Teleostei</taxon>
        <taxon>Neoteleostei</taxon>
        <taxon>Acanthomorphata</taxon>
        <taxon>Zeiogadaria</taxon>
        <taxon>Gadariae</taxon>
        <taxon>Gadiformes</taxon>
        <taxon>Muraenolepidoidei</taxon>
        <taxon>Muraenolepididae</taxon>
        <taxon>Muraenolepis</taxon>
    </lineage>
</organism>
<evidence type="ECO:0000256" key="2">
    <source>
        <dbReference type="ARBA" id="ARBA00006772"/>
    </source>
</evidence>
<evidence type="ECO:0000313" key="8">
    <source>
        <dbReference type="EMBL" id="KAJ3589027.1"/>
    </source>
</evidence>
<dbReference type="Pfam" id="PF00939">
    <property type="entry name" value="Na_sulph_symp"/>
    <property type="match status" value="1"/>
</dbReference>
<dbReference type="PANTHER" id="PTHR10283:SF82">
    <property type="entry name" value="SOLUTE CARRIER FAMILY 13 MEMBER 2"/>
    <property type="match status" value="1"/>
</dbReference>
<accession>A0A9Q0DIP3</accession>
<keyword evidence="5" id="KW-0472">Membrane</keyword>
<evidence type="ECO:0000256" key="1">
    <source>
        <dbReference type="ARBA" id="ARBA00004141"/>
    </source>
</evidence>
<dbReference type="AlphaFoldDB" id="A0A9Q0DIP3"/>
<keyword evidence="6" id="KW-0813">Transport</keyword>
<name>A0A9Q0DIP3_9TELE</name>
<dbReference type="OrthoDB" id="8908969at2759"/>
<dbReference type="GO" id="GO:0015556">
    <property type="term" value="F:C4-dicarboxylate transmembrane transporter activity"/>
    <property type="evidence" value="ECO:0007669"/>
    <property type="project" value="UniProtKB-ARBA"/>
</dbReference>
<reference evidence="8" key="1">
    <citation type="submission" date="2022-07" db="EMBL/GenBank/DDBJ databases">
        <title>Chromosome-level genome of Muraenolepis orangiensis.</title>
        <authorList>
            <person name="Kim J."/>
        </authorList>
    </citation>
    <scope>NUCLEOTIDE SEQUENCE</scope>
    <source>
        <strain evidence="8">KU_S4_2022</strain>
        <tissue evidence="8">Muscle</tissue>
    </source>
</reference>
<evidence type="ECO:0000256" key="5">
    <source>
        <dbReference type="ARBA" id="ARBA00023136"/>
    </source>
</evidence>
<comment type="caution">
    <text evidence="8">The sequence shown here is derived from an EMBL/GenBank/DDBJ whole genome shotgun (WGS) entry which is preliminary data.</text>
</comment>
<protein>
    <submittedName>
        <fullName evidence="8">Uncharacterized protein</fullName>
    </submittedName>
</protein>
<dbReference type="GO" id="GO:0005310">
    <property type="term" value="F:dicarboxylic acid transmembrane transporter activity"/>
    <property type="evidence" value="ECO:0007669"/>
    <property type="project" value="UniProtKB-ARBA"/>
</dbReference>
<keyword evidence="6" id="KW-0406">Ion transport</keyword>
<dbReference type="GO" id="GO:0015370">
    <property type="term" value="F:solute:sodium symporter activity"/>
    <property type="evidence" value="ECO:0007669"/>
    <property type="project" value="UniProtKB-ARBA"/>
</dbReference>
<evidence type="ECO:0000256" key="4">
    <source>
        <dbReference type="ARBA" id="ARBA00022989"/>
    </source>
</evidence>
<feature type="region of interest" description="Disordered" evidence="7">
    <location>
        <begin position="53"/>
        <end position="99"/>
    </location>
</feature>
<dbReference type="InterPro" id="IPR001898">
    <property type="entry name" value="SLC13A/DASS"/>
</dbReference>
<dbReference type="PANTHER" id="PTHR10283">
    <property type="entry name" value="SOLUTE CARRIER FAMILY 13 MEMBER"/>
    <property type="match status" value="1"/>
</dbReference>
<evidence type="ECO:0000256" key="7">
    <source>
        <dbReference type="SAM" id="MobiDB-lite"/>
    </source>
</evidence>
<proteinExistence type="inferred from homology"/>
<feature type="compositionally biased region" description="Polar residues" evidence="7">
    <location>
        <begin position="79"/>
        <end position="91"/>
    </location>
</feature>
<dbReference type="Proteomes" id="UP001148018">
    <property type="component" value="Unassembled WGS sequence"/>
</dbReference>
<dbReference type="GO" id="GO:0005886">
    <property type="term" value="C:plasma membrane"/>
    <property type="evidence" value="ECO:0007669"/>
    <property type="project" value="TreeGrafter"/>
</dbReference>
<comment type="subcellular location">
    <subcellularLocation>
        <location evidence="1">Membrane</location>
        <topology evidence="1">Multi-pass membrane protein</topology>
    </subcellularLocation>
</comment>
<evidence type="ECO:0000256" key="3">
    <source>
        <dbReference type="ARBA" id="ARBA00022692"/>
    </source>
</evidence>
<keyword evidence="3" id="KW-0812">Transmembrane</keyword>
<keyword evidence="6" id="KW-0739">Sodium transport</keyword>
<evidence type="ECO:0000313" key="9">
    <source>
        <dbReference type="Proteomes" id="UP001148018"/>
    </source>
</evidence>